<protein>
    <submittedName>
        <fullName evidence="2">Helix-turn-helix domain-containing protein</fullName>
    </submittedName>
</protein>
<evidence type="ECO:0000313" key="2">
    <source>
        <dbReference type="EMBL" id="UXY24915.1"/>
    </source>
</evidence>
<evidence type="ECO:0000256" key="1">
    <source>
        <dbReference type="SAM" id="MobiDB-lite"/>
    </source>
</evidence>
<accession>A0ABY6EEC0</accession>
<proteinExistence type="predicted"/>
<geneLocation type="plasmid" evidence="2 3">
    <name>punmamed2</name>
</geneLocation>
<name>A0ABY6EEC0_9ACTN</name>
<feature type="compositionally biased region" description="Polar residues" evidence="1">
    <location>
        <begin position="180"/>
        <end position="208"/>
    </location>
</feature>
<dbReference type="RefSeq" id="WP_263235154.1">
    <property type="nucleotide sequence ID" value="NZ_CP106794.1"/>
</dbReference>
<evidence type="ECO:0000313" key="3">
    <source>
        <dbReference type="Proteomes" id="UP001061298"/>
    </source>
</evidence>
<dbReference type="EMBL" id="CP106794">
    <property type="protein sequence ID" value="UXY24915.1"/>
    <property type="molecule type" value="Genomic_DNA"/>
</dbReference>
<sequence length="362" mass="39412">MTIKHVAMVLEAEGLDGPEKLLLIAYCNRTDDHGYCWPGQQRLADDCGTSIATVKRVKKRLIEKQLIATKRRLDPKTGEPITNLTRVNLELLAAMKRPNREYDDNVVEQLTFDPEAEVPVKRKRVDRQAPDLVKSQCDSIAQNSHQASPDLLKAQHEPGLGAMLSPAPAQREPVEVGNMSPGSVQIEPQTVSQPPQNHETSVLPSDSPVQHKAGPGANQTPEHLGGLDVPDCEGARLLLRIGMLHPEFLLLGPALADQGQVVDQLLAKGWTREALSEIITRPLPHPVHKSVGAVIAARLRVADASPAPHRSSTPSTSRMYRAGDDPVVRRFHECAGQDGLCGRPVHASDELCSICEAQTSSE</sequence>
<organism evidence="2 3">
    <name type="scientific">Streptomyces cynarae</name>
    <dbReference type="NCBI Taxonomy" id="2981134"/>
    <lineage>
        <taxon>Bacteria</taxon>
        <taxon>Bacillati</taxon>
        <taxon>Actinomycetota</taxon>
        <taxon>Actinomycetes</taxon>
        <taxon>Kitasatosporales</taxon>
        <taxon>Streptomycetaceae</taxon>
        <taxon>Streptomyces</taxon>
    </lineage>
</organism>
<gene>
    <name evidence="2" type="ORF">N8I84_41450</name>
</gene>
<dbReference type="Gene3D" id="1.10.10.10">
    <property type="entry name" value="Winged helix-like DNA-binding domain superfamily/Winged helix DNA-binding domain"/>
    <property type="match status" value="1"/>
</dbReference>
<feature type="region of interest" description="Disordered" evidence="1">
    <location>
        <begin position="172"/>
        <end position="227"/>
    </location>
</feature>
<keyword evidence="3" id="KW-1185">Reference proteome</keyword>
<dbReference type="Proteomes" id="UP001061298">
    <property type="component" value="Plasmid punmamed2"/>
</dbReference>
<reference evidence="2" key="1">
    <citation type="submission" date="2022-10" db="EMBL/GenBank/DDBJ databases">
        <authorList>
            <person name="Mo P."/>
        </authorList>
    </citation>
    <scope>NUCLEOTIDE SEQUENCE</scope>
    <source>
        <strain evidence="2">HUAS 13-4</strain>
        <plasmid evidence="2">punmamed2</plasmid>
    </source>
</reference>
<dbReference type="Pfam" id="PF13730">
    <property type="entry name" value="HTH_36"/>
    <property type="match status" value="1"/>
</dbReference>
<dbReference type="InterPro" id="IPR036388">
    <property type="entry name" value="WH-like_DNA-bd_sf"/>
</dbReference>
<keyword evidence="2" id="KW-0614">Plasmid</keyword>